<sequence>MQYDIFVAYGDPDGVDFAEHIKSYLESLLSKRVFVAKQEFAGGERVWPEIQQAIKESTDFILVLTPWALRSEWVKREVQYALRLRKYIIPCKYASVTRENKAKISSKLLALHDIDFSSKEELARKLYSSQSKATRNPENPVQTIQPYLLDGAILTFRRFVEMLKADELADEERITHIGFVYGTSRHKTKCRHAGFISDSLFVPEIS</sequence>
<reference evidence="2" key="1">
    <citation type="journal article" date="2014" name="Front. Microbiol.">
        <title>High frequency of phylogenetically diverse reductive dehalogenase-homologous genes in deep subseafloor sedimentary metagenomes.</title>
        <authorList>
            <person name="Kawai M."/>
            <person name="Futagami T."/>
            <person name="Toyoda A."/>
            <person name="Takaki Y."/>
            <person name="Nishi S."/>
            <person name="Hori S."/>
            <person name="Arai W."/>
            <person name="Tsubouchi T."/>
            <person name="Morono Y."/>
            <person name="Uchiyama I."/>
            <person name="Ito T."/>
            <person name="Fujiyama A."/>
            <person name="Inagaki F."/>
            <person name="Takami H."/>
        </authorList>
    </citation>
    <scope>NUCLEOTIDE SEQUENCE</scope>
    <source>
        <strain evidence="2">Expedition CK06-06</strain>
    </source>
</reference>
<organism evidence="2">
    <name type="scientific">marine sediment metagenome</name>
    <dbReference type="NCBI Taxonomy" id="412755"/>
    <lineage>
        <taxon>unclassified sequences</taxon>
        <taxon>metagenomes</taxon>
        <taxon>ecological metagenomes</taxon>
    </lineage>
</organism>
<accession>X1NDT1</accession>
<dbReference type="Pfam" id="PF13676">
    <property type="entry name" value="TIR_2"/>
    <property type="match status" value="1"/>
</dbReference>
<dbReference type="GO" id="GO:0007165">
    <property type="term" value="P:signal transduction"/>
    <property type="evidence" value="ECO:0007669"/>
    <property type="project" value="InterPro"/>
</dbReference>
<dbReference type="InterPro" id="IPR035897">
    <property type="entry name" value="Toll_tir_struct_dom_sf"/>
</dbReference>
<dbReference type="Gene3D" id="3.40.50.10140">
    <property type="entry name" value="Toll/interleukin-1 receptor homology (TIR) domain"/>
    <property type="match status" value="1"/>
</dbReference>
<dbReference type="EMBL" id="BARV01008154">
    <property type="protein sequence ID" value="GAI16829.1"/>
    <property type="molecule type" value="Genomic_DNA"/>
</dbReference>
<feature type="domain" description="TIR" evidence="1">
    <location>
        <begin position="1"/>
        <end position="130"/>
    </location>
</feature>
<dbReference type="AlphaFoldDB" id="X1NDT1"/>
<gene>
    <name evidence="2" type="ORF">S06H3_16475</name>
</gene>
<proteinExistence type="predicted"/>
<dbReference type="SMART" id="SM00255">
    <property type="entry name" value="TIR"/>
    <property type="match status" value="1"/>
</dbReference>
<evidence type="ECO:0000259" key="1">
    <source>
        <dbReference type="PROSITE" id="PS50104"/>
    </source>
</evidence>
<feature type="non-terminal residue" evidence="2">
    <location>
        <position position="206"/>
    </location>
</feature>
<comment type="caution">
    <text evidence="2">The sequence shown here is derived from an EMBL/GenBank/DDBJ whole genome shotgun (WGS) entry which is preliminary data.</text>
</comment>
<dbReference type="PROSITE" id="PS50104">
    <property type="entry name" value="TIR"/>
    <property type="match status" value="1"/>
</dbReference>
<protein>
    <recommendedName>
        <fullName evidence="1">TIR domain-containing protein</fullName>
    </recommendedName>
</protein>
<name>X1NDT1_9ZZZZ</name>
<dbReference type="InterPro" id="IPR000157">
    <property type="entry name" value="TIR_dom"/>
</dbReference>
<dbReference type="SUPFAM" id="SSF52200">
    <property type="entry name" value="Toll/Interleukin receptor TIR domain"/>
    <property type="match status" value="1"/>
</dbReference>
<evidence type="ECO:0000313" key="2">
    <source>
        <dbReference type="EMBL" id="GAI16829.1"/>
    </source>
</evidence>